<dbReference type="CDD" id="cd21341">
    <property type="entry name" value="TTC8_N"/>
    <property type="match status" value="1"/>
</dbReference>
<dbReference type="PANTHER" id="PTHR44177">
    <property type="entry name" value="TETRATRICOPEPTIDE REPEAT PROTEIN 8"/>
    <property type="match status" value="1"/>
</dbReference>
<comment type="caution">
    <text evidence="2">The sequence shown here is derived from an EMBL/GenBank/DDBJ whole genome shotgun (WGS) entry which is preliminary data.</text>
</comment>
<dbReference type="GO" id="GO:1905515">
    <property type="term" value="P:non-motile cilium assembly"/>
    <property type="evidence" value="ECO:0007669"/>
    <property type="project" value="InterPro"/>
</dbReference>
<dbReference type="GO" id="GO:0036064">
    <property type="term" value="C:ciliary basal body"/>
    <property type="evidence" value="ECO:0007669"/>
    <property type="project" value="TreeGrafter"/>
</dbReference>
<gene>
    <name evidence="2" type="ORF">B4U80_04297</name>
</gene>
<dbReference type="InterPro" id="IPR028796">
    <property type="entry name" value="BBS8"/>
</dbReference>
<evidence type="ECO:0000313" key="3">
    <source>
        <dbReference type="Proteomes" id="UP000288716"/>
    </source>
</evidence>
<dbReference type="EMBL" id="NCKV01039461">
    <property type="protein sequence ID" value="RWS18451.1"/>
    <property type="molecule type" value="Genomic_DNA"/>
</dbReference>
<sequence length="163" mass="17917">MDPLFRALSLFRRRKYEECAEVCTTALEANPYDQAFWTLKMRCLTQQVYVDDLEADEEGIAEMLMDENTISQLPRPGTSLKTAVVNSKTPGTSLAVRPVTQSGRPITGMVRPGTQGGRPGTMENALKTPRTAKTARPMTSSSGRFVRLGTASMLSQQDGPFIN</sequence>
<keyword evidence="3" id="KW-1185">Reference proteome</keyword>
<dbReference type="AlphaFoldDB" id="A0A443RSZ0"/>
<dbReference type="GO" id="GO:0097730">
    <property type="term" value="C:non-motile cilium"/>
    <property type="evidence" value="ECO:0007669"/>
    <property type="project" value="TreeGrafter"/>
</dbReference>
<proteinExistence type="predicted"/>
<reference evidence="2 3" key="1">
    <citation type="journal article" date="2018" name="Gigascience">
        <title>Genomes of trombidid mites reveal novel predicted allergens and laterally-transferred genes associated with secondary metabolism.</title>
        <authorList>
            <person name="Dong X."/>
            <person name="Chaisiri K."/>
            <person name="Xia D."/>
            <person name="Armstrong S.D."/>
            <person name="Fang Y."/>
            <person name="Donnelly M.J."/>
            <person name="Kadowaki T."/>
            <person name="McGarry J.W."/>
            <person name="Darby A.C."/>
            <person name="Makepeace B.L."/>
        </authorList>
    </citation>
    <scope>NUCLEOTIDE SEQUENCE [LARGE SCALE GENOMIC DNA]</scope>
    <source>
        <strain evidence="2">UoL-UT</strain>
    </source>
</reference>
<dbReference type="Proteomes" id="UP000288716">
    <property type="component" value="Unassembled WGS sequence"/>
</dbReference>
<dbReference type="OrthoDB" id="421121at2759"/>
<organism evidence="2 3">
    <name type="scientific">Leptotrombidium deliense</name>
    <dbReference type="NCBI Taxonomy" id="299467"/>
    <lineage>
        <taxon>Eukaryota</taxon>
        <taxon>Metazoa</taxon>
        <taxon>Ecdysozoa</taxon>
        <taxon>Arthropoda</taxon>
        <taxon>Chelicerata</taxon>
        <taxon>Arachnida</taxon>
        <taxon>Acari</taxon>
        <taxon>Acariformes</taxon>
        <taxon>Trombidiformes</taxon>
        <taxon>Prostigmata</taxon>
        <taxon>Anystina</taxon>
        <taxon>Parasitengona</taxon>
        <taxon>Trombiculoidea</taxon>
        <taxon>Trombiculidae</taxon>
        <taxon>Leptotrombidium</taxon>
    </lineage>
</organism>
<dbReference type="VEuPathDB" id="VectorBase:LDEU013589"/>
<feature type="non-terminal residue" evidence="2">
    <location>
        <position position="163"/>
    </location>
</feature>
<evidence type="ECO:0000313" key="2">
    <source>
        <dbReference type="EMBL" id="RWS18451.1"/>
    </source>
</evidence>
<dbReference type="GO" id="GO:0034464">
    <property type="term" value="C:BBSome"/>
    <property type="evidence" value="ECO:0007669"/>
    <property type="project" value="InterPro"/>
</dbReference>
<name>A0A443RSZ0_9ACAR</name>
<feature type="region of interest" description="Disordered" evidence="1">
    <location>
        <begin position="103"/>
        <end position="142"/>
    </location>
</feature>
<dbReference type="STRING" id="299467.A0A443RSZ0"/>
<dbReference type="PANTHER" id="PTHR44177:SF1">
    <property type="entry name" value="TETRATRICOPEPTIDE REPEAT PROTEIN 8"/>
    <property type="match status" value="1"/>
</dbReference>
<evidence type="ECO:0000256" key="1">
    <source>
        <dbReference type="SAM" id="MobiDB-lite"/>
    </source>
</evidence>
<accession>A0A443RSZ0</accession>
<protein>
    <submittedName>
        <fullName evidence="2">Tetratricopeptide repeat protein 8-like protein</fullName>
    </submittedName>
</protein>